<proteinExistence type="predicted"/>
<name>A0ABP6DZB5_9ACTN</name>
<sequence>MVVTFPFVMVLILLVVQFAMWQHAVHVAETAAAEGLAVARADGGSAGVGQAKASTLLSQLGRSVLRSPSVSASRTADAARVEIFGVAPVVVPFLELPVHAVAAGPVERFRGDP</sequence>
<evidence type="ECO:0000313" key="3">
    <source>
        <dbReference type="Proteomes" id="UP001501666"/>
    </source>
</evidence>
<keyword evidence="3" id="KW-1185">Reference proteome</keyword>
<evidence type="ECO:0000259" key="1">
    <source>
        <dbReference type="Pfam" id="PF07811"/>
    </source>
</evidence>
<feature type="domain" description="TadE-like" evidence="1">
    <location>
        <begin position="1"/>
        <end position="35"/>
    </location>
</feature>
<dbReference type="Proteomes" id="UP001501666">
    <property type="component" value="Unassembled WGS sequence"/>
</dbReference>
<protein>
    <submittedName>
        <fullName evidence="2">Pilus assembly protein</fullName>
    </submittedName>
</protein>
<reference evidence="3" key="1">
    <citation type="journal article" date="2019" name="Int. J. Syst. Evol. Microbiol.">
        <title>The Global Catalogue of Microorganisms (GCM) 10K type strain sequencing project: providing services to taxonomists for standard genome sequencing and annotation.</title>
        <authorList>
            <consortium name="The Broad Institute Genomics Platform"/>
            <consortium name="The Broad Institute Genome Sequencing Center for Infectious Disease"/>
            <person name="Wu L."/>
            <person name="Ma J."/>
        </authorList>
    </citation>
    <scope>NUCLEOTIDE SEQUENCE [LARGE SCALE GENOMIC DNA]</scope>
    <source>
        <strain evidence="3">JCM 6835</strain>
    </source>
</reference>
<comment type="caution">
    <text evidence="2">The sequence shown here is derived from an EMBL/GenBank/DDBJ whole genome shotgun (WGS) entry which is preliminary data.</text>
</comment>
<dbReference type="EMBL" id="BAAATE010000004">
    <property type="protein sequence ID" value="GAA2653681.1"/>
    <property type="molecule type" value="Genomic_DNA"/>
</dbReference>
<dbReference type="InterPro" id="IPR012495">
    <property type="entry name" value="TadE-like_dom"/>
</dbReference>
<organism evidence="2 3">
    <name type="scientific">Nonomuraea recticatena</name>
    <dbReference type="NCBI Taxonomy" id="46178"/>
    <lineage>
        <taxon>Bacteria</taxon>
        <taxon>Bacillati</taxon>
        <taxon>Actinomycetota</taxon>
        <taxon>Actinomycetes</taxon>
        <taxon>Streptosporangiales</taxon>
        <taxon>Streptosporangiaceae</taxon>
        <taxon>Nonomuraea</taxon>
    </lineage>
</organism>
<evidence type="ECO:0000313" key="2">
    <source>
        <dbReference type="EMBL" id="GAA2653681.1"/>
    </source>
</evidence>
<dbReference type="Pfam" id="PF07811">
    <property type="entry name" value="TadE"/>
    <property type="match status" value="1"/>
</dbReference>
<gene>
    <name evidence="2" type="ORF">GCM10010412_021980</name>
</gene>
<accession>A0ABP6DZB5</accession>